<sequence>MTQSSTKQVKLPALANVQVGVDPVIFSLNTQQSRLLVLQEEAFLGKSSLPGTLVSDGESLDNAGDWPWPFGHATRMATLRDWPWPFGHATRMATLCDRIWAEKIGVNNLNLEQLYTFGELGRYQPKLVRVEVTYNHHYAMGYLSVSYFALVGLEEAKFNTDHVSGITWYSIEHVPQLAFEHNPILDYGYRHLRNKLADNPVAFDLFRDVFTLNNIYTIYQLYTTVFFENVSDYYNFSPRLLKLLFLADTSLRVSHGAGRP</sequence>
<keyword evidence="3" id="KW-1185">Reference proteome</keyword>
<dbReference type="InterPro" id="IPR045830">
    <property type="entry name" value="AraR_wHTH_dom"/>
</dbReference>
<dbReference type="AlphaFoldDB" id="F4XK97"/>
<dbReference type="Pfam" id="PF19368">
    <property type="entry name" value="WHD_AraR"/>
    <property type="match status" value="1"/>
</dbReference>
<evidence type="ECO:0000313" key="2">
    <source>
        <dbReference type="EMBL" id="EGJ35056.1"/>
    </source>
</evidence>
<evidence type="ECO:0000259" key="1">
    <source>
        <dbReference type="Pfam" id="PF19368"/>
    </source>
</evidence>
<evidence type="ECO:0000313" key="3">
    <source>
        <dbReference type="Proteomes" id="UP000003959"/>
    </source>
</evidence>
<proteinExistence type="predicted"/>
<dbReference type="Gene3D" id="3.90.79.10">
    <property type="entry name" value="Nucleoside Triphosphate Pyrophosphohydrolase"/>
    <property type="match status" value="1"/>
</dbReference>
<dbReference type="Proteomes" id="UP000003959">
    <property type="component" value="Unassembled WGS sequence"/>
</dbReference>
<dbReference type="SUPFAM" id="SSF55811">
    <property type="entry name" value="Nudix"/>
    <property type="match status" value="1"/>
</dbReference>
<dbReference type="EMBL" id="GL890825">
    <property type="protein sequence ID" value="EGJ35056.1"/>
    <property type="molecule type" value="Genomic_DNA"/>
</dbReference>
<gene>
    <name evidence="2" type="ORF">LYNGBM3L_11110</name>
</gene>
<reference evidence="3" key="1">
    <citation type="journal article" date="2011" name="Proc. Natl. Acad. Sci. U.S.A.">
        <title>Genomic insights into the physiology and ecology of the marine filamentous cyanobacterium Lyngbya majuscula.</title>
        <authorList>
            <person name="Jones A.C."/>
            <person name="Monroe E.A."/>
            <person name="Podell S."/>
            <person name="Hess W.R."/>
            <person name="Klages S."/>
            <person name="Esquenazi E."/>
            <person name="Niessen S."/>
            <person name="Hoover H."/>
            <person name="Rothmann M."/>
            <person name="Lasken R.S."/>
            <person name="Yates J.R.III."/>
            <person name="Reinhardt R."/>
            <person name="Kube M."/>
            <person name="Burkart M.D."/>
            <person name="Allen E.E."/>
            <person name="Dorrestein P.C."/>
            <person name="Gerwick W.H."/>
            <person name="Gerwick L."/>
        </authorList>
    </citation>
    <scope>NUCLEOTIDE SEQUENCE [LARGE SCALE GENOMIC DNA]</scope>
    <source>
        <strain evidence="3">3L</strain>
    </source>
</reference>
<protein>
    <submittedName>
        <fullName evidence="2">NUDIX domain protein</fullName>
    </submittedName>
</protein>
<dbReference type="InterPro" id="IPR015797">
    <property type="entry name" value="NUDIX_hydrolase-like_dom_sf"/>
</dbReference>
<feature type="domain" description="AraR-like winged helix DNA-binding" evidence="1">
    <location>
        <begin position="199"/>
        <end position="260"/>
    </location>
</feature>
<dbReference type="eggNOG" id="COG1051">
    <property type="taxonomic scope" value="Bacteria"/>
</dbReference>
<organism evidence="2 3">
    <name type="scientific">Moorena producens 3L</name>
    <dbReference type="NCBI Taxonomy" id="489825"/>
    <lineage>
        <taxon>Bacteria</taxon>
        <taxon>Bacillati</taxon>
        <taxon>Cyanobacteriota</taxon>
        <taxon>Cyanophyceae</taxon>
        <taxon>Coleofasciculales</taxon>
        <taxon>Coleofasciculaceae</taxon>
        <taxon>Moorena</taxon>
    </lineage>
</organism>
<dbReference type="HOGENOM" id="CLU_037162_3_1_3"/>
<dbReference type="GO" id="GO:0003677">
    <property type="term" value="F:DNA binding"/>
    <property type="evidence" value="ECO:0007669"/>
    <property type="project" value="InterPro"/>
</dbReference>
<name>F4XK97_9CYAN</name>
<accession>F4XK97</accession>